<comment type="subcellular location">
    <subcellularLocation>
        <location evidence="2">Endoplasmic reticulum membrane</location>
        <topology evidence="2">Multi-pass membrane protein</topology>
    </subcellularLocation>
    <subcellularLocation>
        <location evidence="1">Microsome membrane</location>
        <topology evidence="1">Multi-pass membrane protein</topology>
    </subcellularLocation>
</comment>
<comment type="function">
    <text evidence="14 18">Converts testosterone into 5-alpha-dihydrotestosterone and progesterone or corticosterone into their corresponding 5-alpha-3-oxosteroids. It plays a central role in sexual differentiation and androgen physiology.</text>
</comment>
<keyword evidence="7" id="KW-0492">Microsome</keyword>
<evidence type="ECO:0000256" key="14">
    <source>
        <dbReference type="ARBA" id="ARBA00037789"/>
    </source>
</evidence>
<dbReference type="GO" id="GO:0047751">
    <property type="term" value="F:3-oxo-5-alpha-steroid 4-dehydrogenase (NADP+) activity"/>
    <property type="evidence" value="ECO:0007669"/>
    <property type="project" value="UniProtKB-EC"/>
</dbReference>
<name>A0A3Q3DKN7_HIPCM</name>
<feature type="transmembrane region" description="Helical" evidence="18">
    <location>
        <begin position="55"/>
        <end position="75"/>
    </location>
</feature>
<keyword evidence="9" id="KW-0726">Sexual differentiation</keyword>
<evidence type="ECO:0000256" key="13">
    <source>
        <dbReference type="ARBA" id="ARBA00023136"/>
    </source>
</evidence>
<evidence type="ECO:0000256" key="2">
    <source>
        <dbReference type="ARBA" id="ARBA00004477"/>
    </source>
</evidence>
<keyword evidence="21" id="KW-1185">Reference proteome</keyword>
<dbReference type="PANTHER" id="PTHR10556:SF57">
    <property type="entry name" value="3-OXO-5-ALPHA-STEROID 4-DEHYDROGENASE 1"/>
    <property type="match status" value="1"/>
</dbReference>
<dbReference type="Ensembl" id="ENSHCOT00000022273.1">
    <property type="protein sequence ID" value="ENSHCOP00000014600.1"/>
    <property type="gene ID" value="ENSHCOG00000018014.1"/>
</dbReference>
<evidence type="ECO:0000256" key="18">
    <source>
        <dbReference type="PIRNR" id="PIRNR015596"/>
    </source>
</evidence>
<protein>
    <recommendedName>
        <fullName evidence="18">3-oxo-5-alpha-steroid 4-dehydrogenase</fullName>
        <ecNumber evidence="18">1.3.1.22</ecNumber>
    </recommendedName>
</protein>
<dbReference type="Proteomes" id="UP000264820">
    <property type="component" value="Unplaced"/>
</dbReference>
<keyword evidence="12" id="KW-0443">Lipid metabolism</keyword>
<evidence type="ECO:0000256" key="5">
    <source>
        <dbReference type="ARBA" id="ARBA00022782"/>
    </source>
</evidence>
<dbReference type="OMA" id="PHYALEW"/>
<evidence type="ECO:0000256" key="4">
    <source>
        <dbReference type="ARBA" id="ARBA00022692"/>
    </source>
</evidence>
<dbReference type="InterPro" id="IPR039357">
    <property type="entry name" value="SRD5A/TECR"/>
</dbReference>
<keyword evidence="4 18" id="KW-0812">Transmembrane</keyword>
<dbReference type="Pfam" id="PF02544">
    <property type="entry name" value="Steroid_dh"/>
    <property type="match status" value="1"/>
</dbReference>
<dbReference type="Gene3D" id="1.20.120.1630">
    <property type="match status" value="1"/>
</dbReference>
<keyword evidence="6" id="KW-0256">Endoplasmic reticulum</keyword>
<dbReference type="GO" id="GO:0007548">
    <property type="term" value="P:sex differentiation"/>
    <property type="evidence" value="ECO:0007669"/>
    <property type="project" value="UniProtKB-KW"/>
</dbReference>
<feature type="transmembrane region" description="Helical" evidence="18">
    <location>
        <begin position="87"/>
        <end position="107"/>
    </location>
</feature>
<keyword evidence="10 18" id="KW-1133">Transmembrane helix</keyword>
<dbReference type="InterPro" id="IPR016636">
    <property type="entry name" value="3-oxo-5-alpha-steroid_4-DH"/>
</dbReference>
<comment type="catalytic activity">
    <reaction evidence="16">
        <text>androst-4-ene-3,17-dione + NADPH + H(+) = 5alpha-androstan-3,17-dione + NADP(+)</text>
        <dbReference type="Rhea" id="RHEA:50816"/>
        <dbReference type="ChEBI" id="CHEBI:15378"/>
        <dbReference type="ChEBI" id="CHEBI:15994"/>
        <dbReference type="ChEBI" id="CHEBI:16422"/>
        <dbReference type="ChEBI" id="CHEBI:57783"/>
        <dbReference type="ChEBI" id="CHEBI:58349"/>
    </reaction>
    <physiologicalReaction direction="left-to-right" evidence="16">
        <dbReference type="Rhea" id="RHEA:50817"/>
    </physiologicalReaction>
</comment>
<dbReference type="EC" id="1.3.1.22" evidence="18"/>
<evidence type="ECO:0000256" key="1">
    <source>
        <dbReference type="ARBA" id="ARBA00004154"/>
    </source>
</evidence>
<comment type="catalytic activity">
    <reaction evidence="15">
        <text>5alpha-pregnane-3,20-dione + NADP(+) = progesterone + NADPH + H(+)</text>
        <dbReference type="Rhea" id="RHEA:21952"/>
        <dbReference type="ChEBI" id="CHEBI:15378"/>
        <dbReference type="ChEBI" id="CHEBI:17026"/>
        <dbReference type="ChEBI" id="CHEBI:28952"/>
        <dbReference type="ChEBI" id="CHEBI:57783"/>
        <dbReference type="ChEBI" id="CHEBI:58349"/>
        <dbReference type="EC" id="1.3.1.22"/>
    </reaction>
    <physiologicalReaction direction="right-to-left" evidence="15">
        <dbReference type="Rhea" id="RHEA:21954"/>
    </physiologicalReaction>
</comment>
<dbReference type="InterPro" id="IPR001104">
    <property type="entry name" value="3-oxo-5_a-steroid_4-DH_C"/>
</dbReference>
<feature type="transmembrane region" description="Helical" evidence="18">
    <location>
        <begin position="151"/>
        <end position="171"/>
    </location>
</feature>
<accession>A0A3Q3DKN7</accession>
<dbReference type="CTD" id="6715"/>
<comment type="catalytic activity">
    <reaction evidence="17">
        <text>17beta-hydroxy-5alpha-androstan-3-one + NADP(+) = testosterone + NADPH + H(+)</text>
        <dbReference type="Rhea" id="RHEA:50820"/>
        <dbReference type="ChEBI" id="CHEBI:15378"/>
        <dbReference type="ChEBI" id="CHEBI:16330"/>
        <dbReference type="ChEBI" id="CHEBI:17347"/>
        <dbReference type="ChEBI" id="CHEBI:57783"/>
        <dbReference type="ChEBI" id="CHEBI:58349"/>
        <dbReference type="EC" id="1.3.1.22"/>
    </reaction>
    <physiologicalReaction direction="right-to-left" evidence="17">
        <dbReference type="Rhea" id="RHEA:50822"/>
    </physiologicalReaction>
</comment>
<keyword evidence="13 18" id="KW-0472">Membrane</keyword>
<dbReference type="AlphaFoldDB" id="A0A3Q3DKN7"/>
<dbReference type="OrthoDB" id="5788137at2759"/>
<feature type="transmembrane region" description="Helical" evidence="18">
    <location>
        <begin position="21"/>
        <end position="43"/>
    </location>
</feature>
<evidence type="ECO:0000259" key="19">
    <source>
        <dbReference type="Pfam" id="PF02544"/>
    </source>
</evidence>
<dbReference type="GeneTree" id="ENSGT00950000182886"/>
<dbReference type="PROSITE" id="PS50244">
    <property type="entry name" value="S5A_REDUCTASE"/>
    <property type="match status" value="1"/>
</dbReference>
<proteinExistence type="inferred from homology"/>
<comment type="similarity">
    <text evidence="3 18">Belongs to the steroid 5-alpha reductase family.</text>
</comment>
<dbReference type="PIRSF" id="PIRSF015596">
    <property type="entry name" value="5_alpha-SR2"/>
    <property type="match status" value="1"/>
</dbReference>
<evidence type="ECO:0000256" key="10">
    <source>
        <dbReference type="ARBA" id="ARBA00022989"/>
    </source>
</evidence>
<dbReference type="KEGG" id="hcq:109508284"/>
<evidence type="ECO:0000256" key="12">
    <source>
        <dbReference type="ARBA" id="ARBA00023098"/>
    </source>
</evidence>
<comment type="catalytic activity">
    <reaction evidence="18">
        <text>a 3-oxo-5alpha-steroid + NADP(+) = a 3-oxo-Delta(4)-steroid + NADPH + H(+)</text>
        <dbReference type="Rhea" id="RHEA:54384"/>
        <dbReference type="ChEBI" id="CHEBI:13601"/>
        <dbReference type="ChEBI" id="CHEBI:15378"/>
        <dbReference type="ChEBI" id="CHEBI:47909"/>
        <dbReference type="ChEBI" id="CHEBI:57783"/>
        <dbReference type="ChEBI" id="CHEBI:58349"/>
        <dbReference type="EC" id="1.3.1.22"/>
    </reaction>
</comment>
<feature type="domain" description="3-oxo-5-alpha-steroid 4-dehydrogenase C-terminal" evidence="19">
    <location>
        <begin position="116"/>
        <end position="263"/>
    </location>
</feature>
<dbReference type="RefSeq" id="XP_019713735.1">
    <property type="nucleotide sequence ID" value="XM_019858176.1"/>
</dbReference>
<evidence type="ECO:0000256" key="15">
    <source>
        <dbReference type="ARBA" id="ARBA00048292"/>
    </source>
</evidence>
<evidence type="ECO:0000313" key="20">
    <source>
        <dbReference type="Ensembl" id="ENSHCOP00000014600.1"/>
    </source>
</evidence>
<dbReference type="PANTHER" id="PTHR10556">
    <property type="entry name" value="3-OXO-5-ALPHA-STEROID 4-DEHYDROGENASE"/>
    <property type="match status" value="1"/>
</dbReference>
<evidence type="ECO:0000256" key="7">
    <source>
        <dbReference type="ARBA" id="ARBA00022848"/>
    </source>
</evidence>
<dbReference type="STRING" id="109280.ENSHCOP00000014600"/>
<feature type="transmembrane region" description="Helical" evidence="18">
    <location>
        <begin position="119"/>
        <end position="139"/>
    </location>
</feature>
<organism evidence="20 21">
    <name type="scientific">Hippocampus comes</name>
    <name type="common">Tiger tail seahorse</name>
    <dbReference type="NCBI Taxonomy" id="109280"/>
    <lineage>
        <taxon>Eukaryota</taxon>
        <taxon>Metazoa</taxon>
        <taxon>Chordata</taxon>
        <taxon>Craniata</taxon>
        <taxon>Vertebrata</taxon>
        <taxon>Euteleostomi</taxon>
        <taxon>Actinopterygii</taxon>
        <taxon>Neopterygii</taxon>
        <taxon>Teleostei</taxon>
        <taxon>Neoteleostei</taxon>
        <taxon>Acanthomorphata</taxon>
        <taxon>Syngnathiaria</taxon>
        <taxon>Syngnathiformes</taxon>
        <taxon>Syngnathoidei</taxon>
        <taxon>Syngnathidae</taxon>
        <taxon>Hippocampus</taxon>
    </lineage>
</organism>
<evidence type="ECO:0000313" key="21">
    <source>
        <dbReference type="Proteomes" id="UP000264820"/>
    </source>
</evidence>
<evidence type="ECO:0000256" key="8">
    <source>
        <dbReference type="ARBA" id="ARBA00022857"/>
    </source>
</evidence>
<sequence>MDSISALFSSPEEEQYVLDCMAYFMILMAACTFVCLLFVNAAYGRYSSSKYGFLINVKLAWFIQELPAFLVPVYLLVWTSSRKTSLLANQLLIAMFLCHYTQRTFIYPFLIREGKPTPFLSFFLAVIFCAYNGFMQIRYLSHYAEYPADWVTNPCFIAGSLLWLCGWLINLHSDHILRNLRGPGESGYKIPRGGMFEYVSAANYFGEITEWTGFALAGQSVHSAAFAIFTTVVLSSRAFAHHKWYLAKFEDYPKTRKALLPFVV</sequence>
<dbReference type="GO" id="GO:0005789">
    <property type="term" value="C:endoplasmic reticulum membrane"/>
    <property type="evidence" value="ECO:0007669"/>
    <property type="project" value="UniProtKB-SubCell"/>
</dbReference>
<reference evidence="20" key="2">
    <citation type="submission" date="2025-09" db="UniProtKB">
        <authorList>
            <consortium name="Ensembl"/>
        </authorList>
    </citation>
    <scope>IDENTIFICATION</scope>
</reference>
<keyword evidence="8" id="KW-0521">NADP</keyword>
<evidence type="ECO:0000256" key="17">
    <source>
        <dbReference type="ARBA" id="ARBA00049397"/>
    </source>
</evidence>
<reference evidence="20" key="1">
    <citation type="submission" date="2025-08" db="UniProtKB">
        <authorList>
            <consortium name="Ensembl"/>
        </authorList>
    </citation>
    <scope>IDENTIFICATION</scope>
</reference>
<dbReference type="GO" id="GO:0030154">
    <property type="term" value="P:cell differentiation"/>
    <property type="evidence" value="ECO:0007669"/>
    <property type="project" value="UniProtKB-KW"/>
</dbReference>
<dbReference type="FunFam" id="1.20.120.1630:FF:000002">
    <property type="entry name" value="Steroid 5 alpha-reductase 1"/>
    <property type="match status" value="1"/>
</dbReference>
<evidence type="ECO:0000256" key="11">
    <source>
        <dbReference type="ARBA" id="ARBA00023002"/>
    </source>
</evidence>
<dbReference type="GO" id="GO:0006702">
    <property type="term" value="P:androgen biosynthetic process"/>
    <property type="evidence" value="ECO:0007669"/>
    <property type="project" value="UniProtKB-ARBA"/>
</dbReference>
<evidence type="ECO:0000256" key="3">
    <source>
        <dbReference type="ARBA" id="ARBA00007742"/>
    </source>
</evidence>
<keyword evidence="5" id="KW-0221">Differentiation</keyword>
<dbReference type="GeneID" id="109508284"/>
<keyword evidence="11" id="KW-0560">Oxidoreductase</keyword>
<evidence type="ECO:0000256" key="9">
    <source>
        <dbReference type="ARBA" id="ARBA00022928"/>
    </source>
</evidence>
<evidence type="ECO:0000256" key="6">
    <source>
        <dbReference type="ARBA" id="ARBA00022824"/>
    </source>
</evidence>
<evidence type="ECO:0000256" key="16">
    <source>
        <dbReference type="ARBA" id="ARBA00049166"/>
    </source>
</evidence>